<dbReference type="PANTHER" id="PTHR36121:SF1">
    <property type="entry name" value="PROTEIN SXY"/>
    <property type="match status" value="1"/>
</dbReference>
<dbReference type="EMBL" id="JAFFZP010000027">
    <property type="protein sequence ID" value="MBN0988763.1"/>
    <property type="molecule type" value="Genomic_DNA"/>
</dbReference>
<dbReference type="Pfam" id="PF04994">
    <property type="entry name" value="TfoX_C"/>
    <property type="match status" value="1"/>
</dbReference>
<feature type="domain" description="TfoX C-terminal" evidence="1">
    <location>
        <begin position="2"/>
        <end position="80"/>
    </location>
</feature>
<sequence>MTRLRDLPGLGPKSEAWLTEVGINTPEALREIGAIRAFIRLKNECSTAPSLNFLYAMVGAIEGESWLRIAKHEKSRLLTELEGYRELEALFQAEGIKLPPP</sequence>
<evidence type="ECO:0000313" key="3">
    <source>
        <dbReference type="Proteomes" id="UP000760472"/>
    </source>
</evidence>
<accession>A0ABS2WAM9</accession>
<dbReference type="PANTHER" id="PTHR36121">
    <property type="entry name" value="PROTEIN SXY"/>
    <property type="match status" value="1"/>
</dbReference>
<evidence type="ECO:0000259" key="1">
    <source>
        <dbReference type="Pfam" id="PF04994"/>
    </source>
</evidence>
<reference evidence="2 3" key="1">
    <citation type="submission" date="2021-02" db="EMBL/GenBank/DDBJ databases">
        <title>A novel species of genus Amphritea isolated from a fishpond in China.</title>
        <authorList>
            <person name="Lu H."/>
        </authorList>
    </citation>
    <scope>NUCLEOTIDE SEQUENCE [LARGE SCALE GENOMIC DNA]</scope>
    <source>
        <strain evidence="2 3">RP18W</strain>
    </source>
</reference>
<dbReference type="InterPro" id="IPR007077">
    <property type="entry name" value="TfoX_C"/>
</dbReference>
<dbReference type="InterPro" id="IPR047525">
    <property type="entry name" value="TfoX-like"/>
</dbReference>
<organism evidence="2 3">
    <name type="scientific">Amphritea pacifica</name>
    <dbReference type="NCBI Taxonomy" id="2811233"/>
    <lineage>
        <taxon>Bacteria</taxon>
        <taxon>Pseudomonadati</taxon>
        <taxon>Pseudomonadota</taxon>
        <taxon>Gammaproteobacteria</taxon>
        <taxon>Oceanospirillales</taxon>
        <taxon>Oceanospirillaceae</taxon>
        <taxon>Amphritea</taxon>
    </lineage>
</organism>
<evidence type="ECO:0000313" key="2">
    <source>
        <dbReference type="EMBL" id="MBN0988763.1"/>
    </source>
</evidence>
<dbReference type="Gene3D" id="1.10.150.20">
    <property type="entry name" value="5' to 3' exonuclease, C-terminal subdomain"/>
    <property type="match status" value="1"/>
</dbReference>
<protein>
    <submittedName>
        <fullName evidence="2">TfoX/Sxy family protein</fullName>
    </submittedName>
</protein>
<dbReference type="RefSeq" id="WP_205211210.1">
    <property type="nucleotide sequence ID" value="NZ_JAFFZO010000023.1"/>
</dbReference>
<keyword evidence="3" id="KW-1185">Reference proteome</keyword>
<comment type="caution">
    <text evidence="2">The sequence shown here is derived from an EMBL/GenBank/DDBJ whole genome shotgun (WGS) entry which is preliminary data.</text>
</comment>
<proteinExistence type="predicted"/>
<dbReference type="Proteomes" id="UP000760472">
    <property type="component" value="Unassembled WGS sequence"/>
</dbReference>
<gene>
    <name evidence="2" type="ORF">JW498_15440</name>
</gene>
<name>A0ABS2WAM9_9GAMM</name>